<dbReference type="InterPro" id="IPR000298">
    <property type="entry name" value="Cyt_c_oxidase-like_su3"/>
</dbReference>
<dbReference type="Gene3D" id="1.10.287.70">
    <property type="match status" value="1"/>
</dbReference>
<feature type="transmembrane region" description="Helical" evidence="10">
    <location>
        <begin position="140"/>
        <end position="162"/>
    </location>
</feature>
<feature type="transmembrane region" description="Helical" evidence="10">
    <location>
        <begin position="21"/>
        <end position="45"/>
    </location>
</feature>
<keyword evidence="6" id="KW-1278">Translocase</keyword>
<evidence type="ECO:0000256" key="8">
    <source>
        <dbReference type="ARBA" id="ARBA00023136"/>
    </source>
</evidence>
<accession>A0A2Z1FD18</accession>
<feature type="transmembrane region" description="Helical" evidence="10">
    <location>
        <begin position="92"/>
        <end position="114"/>
    </location>
</feature>
<dbReference type="PANTHER" id="PTHR11403:SF7">
    <property type="entry name" value="CYTOCHROME C OXIDASE SUBUNIT 3"/>
    <property type="match status" value="1"/>
</dbReference>
<dbReference type="SUPFAM" id="SSF81452">
    <property type="entry name" value="Cytochrome c oxidase subunit III-like"/>
    <property type="match status" value="1"/>
</dbReference>
<gene>
    <name evidence="12" type="primary">cox3</name>
</gene>
<feature type="transmembrane region" description="Helical" evidence="10">
    <location>
        <begin position="212"/>
        <end position="233"/>
    </location>
</feature>
<evidence type="ECO:0000256" key="6">
    <source>
        <dbReference type="ARBA" id="ARBA00022967"/>
    </source>
</evidence>
<evidence type="ECO:0000256" key="9">
    <source>
        <dbReference type="RuleBase" id="RU003375"/>
    </source>
</evidence>
<dbReference type="PROSITE" id="PS50253">
    <property type="entry name" value="COX3"/>
    <property type="match status" value="1"/>
</dbReference>
<dbReference type="GO" id="GO:0005739">
    <property type="term" value="C:mitochondrion"/>
    <property type="evidence" value="ECO:0007669"/>
    <property type="project" value="TreeGrafter"/>
</dbReference>
<feature type="transmembrane region" description="Helical" evidence="10">
    <location>
        <begin position="254"/>
        <end position="273"/>
    </location>
</feature>
<evidence type="ECO:0000256" key="1">
    <source>
        <dbReference type="ARBA" id="ARBA00004141"/>
    </source>
</evidence>
<dbReference type="GO" id="GO:0006123">
    <property type="term" value="P:mitochondrial electron transport, cytochrome c to oxygen"/>
    <property type="evidence" value="ECO:0007669"/>
    <property type="project" value="TreeGrafter"/>
</dbReference>
<keyword evidence="7 10" id="KW-1133">Transmembrane helix</keyword>
<keyword evidence="8 10" id="KW-0472">Membrane</keyword>
<sequence length="274" mass="31029">MHLKTKRIVNYLIMQKHGFHLVDPSPWPIFASLGLWGFTTGLVGWFHEYNYAGFLAFLSLVSLVYVAIVWWRDVLRESVFQGHHTKSVQKGIMYGMILFIVSEIMLFLGFFWAFGHSSLAPTIDIAGVWPPRGIEVLDPFGIPFLNTLILLTSGASVTWAHYAILIGNNKQTQYALILTVLLAAIFTGFQGFEYVTAGFTISDSVYGSCFYMLTGLHGAHVIVGTIFLMVCLLRSQLGQMRPDHHLGFELAAMYWHFVDVVWLILFVVIYYWGS</sequence>
<proteinExistence type="inferred from homology"/>
<keyword evidence="9 12" id="KW-0496">Mitochondrion</keyword>
<evidence type="ECO:0000256" key="7">
    <source>
        <dbReference type="ARBA" id="ARBA00022989"/>
    </source>
</evidence>
<evidence type="ECO:0000256" key="3">
    <source>
        <dbReference type="ARBA" id="ARBA00011164"/>
    </source>
</evidence>
<dbReference type="AlphaFoldDB" id="A0A2Z1FD18"/>
<organism evidence="12">
    <name type="scientific">Ulva linza</name>
    <dbReference type="NCBI Taxonomy" id="63409"/>
    <lineage>
        <taxon>Eukaryota</taxon>
        <taxon>Viridiplantae</taxon>
        <taxon>Chlorophyta</taxon>
        <taxon>core chlorophytes</taxon>
        <taxon>Ulvophyceae</taxon>
        <taxon>OUU clade</taxon>
        <taxon>Ulvales</taxon>
        <taxon>Ulvaceae</taxon>
        <taxon>Ulva</taxon>
    </lineage>
</organism>
<dbReference type="EMBL" id="KU189740">
    <property type="protein sequence ID" value="AML80591.1"/>
    <property type="molecule type" value="Genomic_DNA"/>
</dbReference>
<dbReference type="GeneID" id="27107957"/>
<feature type="domain" description="Heme-copper oxidase subunit III family profile" evidence="11">
    <location>
        <begin position="15"/>
        <end position="274"/>
    </location>
</feature>
<evidence type="ECO:0000256" key="10">
    <source>
        <dbReference type="SAM" id="Phobius"/>
    </source>
</evidence>
<geneLocation type="mitochondrion" evidence="12"/>
<dbReference type="Pfam" id="PF00510">
    <property type="entry name" value="COX3"/>
    <property type="match status" value="1"/>
</dbReference>
<evidence type="ECO:0000313" key="12">
    <source>
        <dbReference type="EMBL" id="AML80591.1"/>
    </source>
</evidence>
<protein>
    <recommendedName>
        <fullName evidence="4 9">Cytochrome c oxidase subunit 3</fullName>
    </recommendedName>
</protein>
<feature type="transmembrane region" description="Helical" evidence="10">
    <location>
        <begin position="174"/>
        <end position="192"/>
    </location>
</feature>
<keyword evidence="5 9" id="KW-0812">Transmembrane</keyword>
<dbReference type="RefSeq" id="YP_009239268.1">
    <property type="nucleotide sequence ID" value="NC_029701.1"/>
</dbReference>
<name>A0A2Z1FD18_9CHLO</name>
<evidence type="ECO:0000256" key="4">
    <source>
        <dbReference type="ARBA" id="ARBA00015944"/>
    </source>
</evidence>
<evidence type="ECO:0000256" key="5">
    <source>
        <dbReference type="ARBA" id="ARBA00022692"/>
    </source>
</evidence>
<comment type="subcellular location">
    <subcellularLocation>
        <location evidence="1">Membrane</location>
        <topology evidence="1">Multi-pass membrane protein</topology>
    </subcellularLocation>
</comment>
<comment type="similarity">
    <text evidence="2 9">Belongs to the cytochrome c oxidase subunit 3 family.</text>
</comment>
<dbReference type="InterPro" id="IPR035973">
    <property type="entry name" value="Cyt_c_oxidase_su3-like_sf"/>
</dbReference>
<dbReference type="InterPro" id="IPR033945">
    <property type="entry name" value="Cyt_c_oxase_su3_dom"/>
</dbReference>
<dbReference type="PANTHER" id="PTHR11403">
    <property type="entry name" value="CYTOCHROME C OXIDASE SUBUNIT III"/>
    <property type="match status" value="1"/>
</dbReference>
<evidence type="ECO:0000259" key="11">
    <source>
        <dbReference type="PROSITE" id="PS50253"/>
    </source>
</evidence>
<evidence type="ECO:0000256" key="2">
    <source>
        <dbReference type="ARBA" id="ARBA00010581"/>
    </source>
</evidence>
<dbReference type="CDD" id="cd01665">
    <property type="entry name" value="Cyt_c_Oxidase_III"/>
    <property type="match status" value="1"/>
</dbReference>
<dbReference type="GO" id="GO:0016020">
    <property type="term" value="C:membrane"/>
    <property type="evidence" value="ECO:0007669"/>
    <property type="project" value="UniProtKB-SubCell"/>
</dbReference>
<dbReference type="FunFam" id="1.20.120.80:FF:000002">
    <property type="entry name" value="Cytochrome c oxidase subunit 3"/>
    <property type="match status" value="1"/>
</dbReference>
<dbReference type="InterPro" id="IPR013833">
    <property type="entry name" value="Cyt_c_oxidase_su3_a-hlx"/>
</dbReference>
<dbReference type="InterPro" id="IPR024791">
    <property type="entry name" value="Cyt_c/ubiquinol_Oxase_su3"/>
</dbReference>
<feature type="transmembrane region" description="Helical" evidence="10">
    <location>
        <begin position="51"/>
        <end position="71"/>
    </location>
</feature>
<comment type="function">
    <text evidence="9">Component of the cytochrome c oxidase, the last enzyme in the mitochondrial electron transport chain which drives oxidative phosphorylation. The respiratory chain contains 3 multisubunit complexes succinate dehydrogenase (complex II, CII), ubiquinol-cytochrome c oxidoreductase (cytochrome b-c1 complex, complex III, CIII) and cytochrome c oxidase (complex IV, CIV), that cooperate to transfer electrons derived from NADH and succinate to molecular oxygen, creating an electrochemical gradient over the inner membrane that drives transmembrane transport and the ATP synthase. Cytochrome c oxidase is the component of the respiratory chain that catalyzes the reduction of oxygen to water. Electrons originating from reduced cytochrome c in the intermembrane space (IMS) are transferred via the dinuclear copper A center (CU(A)) of subunit 2 and heme A of subunit 1 to the active site in subunit 1, a binuclear center (BNC) formed by heme A3 and copper B (CU(B)). The BNC reduces molecular oxygen to 2 water molecules using 4 electrons from cytochrome c in the IMS and 4 protons from the mitochondrial matrix.</text>
</comment>
<reference evidence="12" key="1">
    <citation type="journal article" date="2016" name="Mitochondrial DNA Part B Resour">
        <title>Complete mitochondrial genome of Ulva linza, one of the causal species of green macroalgal blooms in Yellow Sea, China.</title>
        <authorList>
            <person name="Zhou L."/>
            <person name="Wang L."/>
            <person name="Zhang J."/>
            <person name="Cai C."/>
            <person name="He P."/>
        </authorList>
    </citation>
    <scope>NUCLEOTIDE SEQUENCE</scope>
</reference>
<dbReference type="GO" id="GO:0004129">
    <property type="term" value="F:cytochrome-c oxidase activity"/>
    <property type="evidence" value="ECO:0007669"/>
    <property type="project" value="InterPro"/>
</dbReference>
<comment type="subunit">
    <text evidence="3">Component of the cytochrome c oxidase (complex IV, CIV), a multisubunit enzyme composed of a catalytic core of 3 subunits and several supernumerary subunits. The complex exists as a monomer or a dimer and forms supercomplexes (SCs) in the inner mitochondrial membrane with ubiquinol-cytochrome c oxidoreductase (cytochrome b-c1 complex, complex III, CIII).</text>
</comment>
<dbReference type="Gene3D" id="1.20.120.80">
    <property type="entry name" value="Cytochrome c oxidase, subunit III, four-helix bundle"/>
    <property type="match status" value="1"/>
</dbReference>